<keyword evidence="5" id="KW-1185">Reference proteome</keyword>
<dbReference type="PATRIC" id="fig|81857.3.peg.787"/>
<dbReference type="Proteomes" id="UP000051751">
    <property type="component" value="Unassembled WGS sequence"/>
</dbReference>
<proteinExistence type="predicted"/>
<feature type="coiled-coil region" evidence="1">
    <location>
        <begin position="1066"/>
        <end position="1093"/>
    </location>
</feature>
<feature type="region of interest" description="Disordered" evidence="2">
    <location>
        <begin position="2155"/>
        <end position="2174"/>
    </location>
</feature>
<dbReference type="RefSeq" id="WP_162258847.1">
    <property type="nucleotide sequence ID" value="NZ_JQAT01000002.1"/>
</dbReference>
<evidence type="ECO:0000313" key="5">
    <source>
        <dbReference type="Proteomes" id="UP000051645"/>
    </source>
</evidence>
<name>A0A0R2G735_9LACO</name>
<protein>
    <submittedName>
        <fullName evidence="4">Uncharacterized protein</fullName>
    </submittedName>
</protein>
<feature type="coiled-coil region" evidence="1">
    <location>
        <begin position="744"/>
        <end position="790"/>
    </location>
</feature>
<sequence>MKIDMKNLNQLAQQDVHNSEVQQLVQTADQTRSAASSAAQTIATQASLATKFNQQAAQTADPAQKQRYQRSTAAAAQARTEAHNQVTHLENQFSSAAERISSLVASDRVAATVQASYATSDIATTQSLVAQTDQTAASLSSAVQTAASQAAADLQAANVQSLVADNQTYLDQVAALQTQAAQLDQQMDSLAHQGSVAASEYNQSAALETASTANQAHLQASQGVTAALSLANQLNGNFNLLQQYLRNDQAGAQQKAQQVAQNAARIQSLAAAVTKTAATTAQLTADLQALTPIDQKNRRIQQLQENAHTIQTQTQEYVSLVQQAVQTASQADEQAQSGAQVNNLKTVNSLAQTTAQQIKDLQGWSVQVNTLQSSAAAAQSQAQEVIHSDHSRGQQQAQSAQAQGDATADSVAQLQGEVAALRSAASSAASLAQTDWQSAKIQSLANDLKTALVKVNQIARSAADIARATDQWQQRAQSAAQHNDLNAAQQHATSVADLSLQTNRLTSSTTSLTSEAHYTMLQIERVQSADKDAAAQHLAVLQEDAGHLQEIAASLAAQADAAVTVNDQMSSLALTDVKNKTVQSVADRADAATTQVTDLQRRVADTVSETQRALTAASSAAHDNHATRVKDLAAQVSAAVSQARSAAQMADTTQQKLQEQQSSLASLVAHDSETAAQQAQNVQAARTQISAHEQRYTAALSEASALTTTLHSLSTTDLENDQVQNAQQVGIQQVAKLYEGQTLLKNMRQQLENIVNQAQMAAQANDLEQAHQATHQAAEYRQQADAIMKQGNQTLATIQSQVDQTTEWIEQDRQQGAETVTAATQAYQRTHAAAQTLQQLQTSFNELLKEATSQAQQDQNNRTVQRNSHQLTTLQKQLMQANVAVQQQLAMAGQAQNQTSSAASVLAVQLSQQFLSNASNAATAAESNASQAQAYHQSAAQLAQGISAAVSADHSETNQAVSTAAEQIATMQSHHQVLTKTSDQLTALIADVRSTAQVDPTNAAVQHLAQQTDQQEKALADTHHAASSAAQILQHQYGRLQKAAGRFDTNDTVSYAKAMDQTAGNHKQFHDNMQTLQQQLHQATSKMQTLIDQDRQATKKYLETAQQTQTAMTPTFQALQQAAAAAQPLRSETVQQAQLNLTNSQVQSAATQAATLNDQIDSLVENGSRTLADANQIASEAQATSATDVQTMSQHAQSLAAAQQQLTQTGQQAAYLQDSLAALRTKVVKAVAADHEAAAHAMSAAAQVLATQMTLHQSQTSQALATLSETAAHTQQMAQENPTDLPIKNIVAQLAKLQTDADSLAQKMTQTMTAGQTTLSAASSAAAANEVQTTQQASGQIQQLNQRTSQIDTTVRQFVHQADALDQSAANESTAVSQTVQKAVSDAATATHQVEVAAGRADELQDSLAAQHQQIDSLAMADQTSRLIQGFQKQIQQQHKRAATLQDQIQQGLQAAQQWQQDAQSAAEKHDVAAASSAVYQTQRAQQQASAVQSEMDSLASAAQNFVQQGEHVRLQDHQTTQQQVGQTQRALSQAADLAVKMKTATGQLGTTISSAQALAQQISTDSAAQEQVVSIAAHSEAMAELNQQVASAQSVLQQNVDQASSAAVLNDTAQTGQVASEAIQTVESTRDLHSTAESLVSAANSQTAKLAITVAHTTAATSVAQSLADNAFAGASEQQQNLTSAYQQLSETAASGMRTAALDPQNAAHPSVTELGQQIAQQLQLAATTSEQDQKQRPQFASLAAELQSYAALNNAHQADRTARTTVSLAAQTKNLQAQMKQAHEQIATFSEKVDQLVKTDQLAVASLAVIAASAAGRTTDSAQAINSFAQQGQAADADTTSYAQLDLENNDVQSAQKMVAHLAANVQSTAAQATSYASQAQSLSEAAAETTRQNDVRQTQQHVQNLGVLSQALTSMAAQTDQQMQNVIQLHAKAILQVQRDQSAASVATSTAASEVAVAQAASQSLAQVLAYVKTLLQQAQDVSQKVPADHSAWQLIDRIKETQQTLEKLVQQANGFETQAQSASSQTADYAQRNDAVHANQQMARTHQATSLATANIGQANELQHTADAALEQLTSLVAQDQHNATSYARAAQSFATNTQSTAQQVAAGQSAIQALMPQAATYPAKDNEDAADLFQELTEVSTATESAAAAASEWDSKARSAARQADQVAQQNDPVQTYVYTQQTSQANYQTNKARNTVSDLVSEAESVMRQLQDLYRIDSNANENAAQTAKNVVQTTTAQQNQVQSDLATLQDDLTILNRNQTADSENADIARLAEQGQHLQKLAEQVAGAVEQTQTELAQSLAVRSQADVTVASASALQSSRAMTHTQQEQQHRMEHLRELHQQAQHLIQRQRTLMGNDQRTIYSAAQFVTSTAADYEEDASDIHSQTEVARSAAATGKQLADSAVAQQPDRVFASLASDQAAVLSEASSATATVQNARQVASSATAALAGMQTAYTVQAARKAATAVQTAYAPLNLLSDAADSMADRATKLAAQTQARLDSQASEAAK</sequence>
<evidence type="ECO:0000256" key="1">
    <source>
        <dbReference type="SAM" id="Coils"/>
    </source>
</evidence>
<reference evidence="5 6" key="1">
    <citation type="journal article" date="2015" name="Genome Announc.">
        <title>Expanding the biotechnology potential of lactobacilli through comparative genomics of 213 strains and associated genera.</title>
        <authorList>
            <person name="Sun Z."/>
            <person name="Harris H.M."/>
            <person name="McCann A."/>
            <person name="Guo C."/>
            <person name="Argimon S."/>
            <person name="Zhang W."/>
            <person name="Yang X."/>
            <person name="Jeffery I.B."/>
            <person name="Cooney J.C."/>
            <person name="Kagawa T.F."/>
            <person name="Liu W."/>
            <person name="Song Y."/>
            <person name="Salvetti E."/>
            <person name="Wrobel A."/>
            <person name="Rasinkangas P."/>
            <person name="Parkhill J."/>
            <person name="Rea M.C."/>
            <person name="O'Sullivan O."/>
            <person name="Ritari J."/>
            <person name="Douillard F.P."/>
            <person name="Paul Ross R."/>
            <person name="Yang R."/>
            <person name="Briner A.E."/>
            <person name="Felis G.E."/>
            <person name="de Vos W.M."/>
            <person name="Barrangou R."/>
            <person name="Klaenhammer T.R."/>
            <person name="Caufield P.W."/>
            <person name="Cui Y."/>
            <person name="Zhang H."/>
            <person name="O'Toole P.W."/>
        </authorList>
    </citation>
    <scope>NUCLEOTIDE SEQUENCE [LARGE SCALE GENOMIC DNA]</scope>
    <source>
        <strain evidence="3 6">ATCC BAA-66</strain>
        <strain evidence="4 5">DSM 13344</strain>
    </source>
</reference>
<accession>A0A0R2G735</accession>
<feature type="coiled-coil region" evidence="1">
    <location>
        <begin position="1995"/>
        <end position="2029"/>
    </location>
</feature>
<evidence type="ECO:0000313" key="4">
    <source>
        <dbReference type="EMBL" id="KRN33004.1"/>
    </source>
</evidence>
<feature type="coiled-coil region" evidence="1">
    <location>
        <begin position="1774"/>
        <end position="1801"/>
    </location>
</feature>
<evidence type="ECO:0000313" key="3">
    <source>
        <dbReference type="EMBL" id="KRN28586.1"/>
    </source>
</evidence>
<feature type="coiled-coil region" evidence="1">
    <location>
        <begin position="1576"/>
        <end position="1603"/>
    </location>
</feature>
<feature type="coiled-coil region" evidence="1">
    <location>
        <begin position="166"/>
        <end position="193"/>
    </location>
</feature>
<gene>
    <name evidence="3" type="ORF">IV38_GL000785</name>
    <name evidence="4" type="ORF">IV40_GL001068</name>
</gene>
<feature type="compositionally biased region" description="Low complexity" evidence="2">
    <location>
        <begin position="393"/>
        <end position="408"/>
    </location>
</feature>
<comment type="caution">
    <text evidence="4">The sequence shown here is derived from an EMBL/GenBank/DDBJ whole genome shotgun (WGS) entry which is preliminary data.</text>
</comment>
<evidence type="ECO:0000313" key="6">
    <source>
        <dbReference type="Proteomes" id="UP000051751"/>
    </source>
</evidence>
<organism evidence="4 5">
    <name type="scientific">Lactobacillus selangorensis</name>
    <dbReference type="NCBI Taxonomy" id="81857"/>
    <lineage>
        <taxon>Bacteria</taxon>
        <taxon>Bacillati</taxon>
        <taxon>Bacillota</taxon>
        <taxon>Bacilli</taxon>
        <taxon>Lactobacillales</taxon>
        <taxon>Lactobacillaceae</taxon>
        <taxon>Lactobacillus</taxon>
    </lineage>
</organism>
<feature type="region of interest" description="Disordered" evidence="2">
    <location>
        <begin position="380"/>
        <end position="408"/>
    </location>
</feature>
<dbReference type="EMBL" id="JQAZ01000002">
    <property type="protein sequence ID" value="KRN33004.1"/>
    <property type="molecule type" value="Genomic_DNA"/>
</dbReference>
<dbReference type="EMBL" id="JQAT01000002">
    <property type="protein sequence ID" value="KRN28586.1"/>
    <property type="molecule type" value="Genomic_DNA"/>
</dbReference>
<dbReference type="Proteomes" id="UP000051645">
    <property type="component" value="Unassembled WGS sequence"/>
</dbReference>
<evidence type="ECO:0000256" key="2">
    <source>
        <dbReference type="SAM" id="MobiDB-lite"/>
    </source>
</evidence>
<keyword evidence="1" id="KW-0175">Coiled coil</keyword>